<accession>A0ABT5F3J6</accession>
<keyword evidence="3" id="KW-1185">Reference proteome</keyword>
<dbReference type="Proteomes" id="UP001221411">
    <property type="component" value="Unassembled WGS sequence"/>
</dbReference>
<feature type="compositionally biased region" description="Low complexity" evidence="1">
    <location>
        <begin position="7"/>
        <end position="25"/>
    </location>
</feature>
<feature type="region of interest" description="Disordered" evidence="1">
    <location>
        <begin position="1"/>
        <end position="26"/>
    </location>
</feature>
<name>A0ABT5F3J6_9BACT</name>
<evidence type="ECO:0000256" key="1">
    <source>
        <dbReference type="SAM" id="MobiDB-lite"/>
    </source>
</evidence>
<reference evidence="2 3" key="1">
    <citation type="submission" date="2022-11" db="EMBL/GenBank/DDBJ databases">
        <title>Minimal conservation of predation-associated metabolite biosynthetic gene clusters underscores biosynthetic potential of Myxococcota including descriptions for ten novel species: Archangium lansinium sp. nov., Myxococcus landrumus sp. nov., Nannocystis bai.</title>
        <authorList>
            <person name="Ahearne A."/>
            <person name="Stevens C."/>
            <person name="Dowd S."/>
        </authorList>
    </citation>
    <scope>NUCLEOTIDE SEQUENCE [LARGE SCALE GENOMIC DNA]</scope>
    <source>
        <strain evidence="2 3">RJM3</strain>
    </source>
</reference>
<sequence length="234" mass="25710">MTDTWGPISSERPSSRPSTRPPTATGERAWYLDLPCPPGEGTFRSKGIAYRGLAHLVTSRVEGGPAAFAAALPTPALQRFFDQPFLASSFYDMFPLVAGSGVLASLARIPLDVFAHQQGRTQAAHDVEHAYRALLQGKSTDDIHSRLRPLAGRYYDFGEWDVERQGPDRIRVVESALPIWIMPWFVPMQIGYFSGLMAAMGKPSSTVTMQSFRREGLAGAMSLVVLELAVVLRD</sequence>
<proteinExistence type="predicted"/>
<dbReference type="EMBL" id="JAQNDO010000001">
    <property type="protein sequence ID" value="MDC0747978.1"/>
    <property type="molecule type" value="Genomic_DNA"/>
</dbReference>
<dbReference type="RefSeq" id="WP_271926725.1">
    <property type="nucleotide sequence ID" value="NZ_JAQNDO010000001.1"/>
</dbReference>
<organism evidence="2 3">
    <name type="scientific">Polyangium mundeleinium</name>
    <dbReference type="NCBI Taxonomy" id="2995306"/>
    <lineage>
        <taxon>Bacteria</taxon>
        <taxon>Pseudomonadati</taxon>
        <taxon>Myxococcota</taxon>
        <taxon>Polyangia</taxon>
        <taxon>Polyangiales</taxon>
        <taxon>Polyangiaceae</taxon>
        <taxon>Polyangium</taxon>
    </lineage>
</organism>
<comment type="caution">
    <text evidence="2">The sequence shown here is derived from an EMBL/GenBank/DDBJ whole genome shotgun (WGS) entry which is preliminary data.</text>
</comment>
<evidence type="ECO:0000313" key="2">
    <source>
        <dbReference type="EMBL" id="MDC0747978.1"/>
    </source>
</evidence>
<gene>
    <name evidence="2" type="ORF">POL67_42000</name>
</gene>
<protein>
    <submittedName>
        <fullName evidence="2">Uncharacterized protein</fullName>
    </submittedName>
</protein>
<evidence type="ECO:0000313" key="3">
    <source>
        <dbReference type="Proteomes" id="UP001221411"/>
    </source>
</evidence>